<dbReference type="EMBL" id="UYRT01002793">
    <property type="protein sequence ID" value="VDK31539.1"/>
    <property type="molecule type" value="Genomic_DNA"/>
</dbReference>
<protein>
    <submittedName>
        <fullName evidence="1">Uncharacterized protein</fullName>
    </submittedName>
</protein>
<gene>
    <name evidence="1" type="ORF">GPUH_LOCUS2020</name>
</gene>
<name>A0A3P6P588_9BILA</name>
<keyword evidence="2" id="KW-1185">Reference proteome</keyword>
<accession>A0A3P6P588</accession>
<evidence type="ECO:0000313" key="1">
    <source>
        <dbReference type="EMBL" id="VDK31539.1"/>
    </source>
</evidence>
<sequence length="63" mass="7045">MLSLLHSEAETLKAVDKASLKLTENDITQIKKYLSRTQEALEAVVDVVHQNADDLSVIETHLK</sequence>
<reference evidence="1 2" key="1">
    <citation type="submission" date="2018-11" db="EMBL/GenBank/DDBJ databases">
        <authorList>
            <consortium name="Pathogen Informatics"/>
        </authorList>
    </citation>
    <scope>NUCLEOTIDE SEQUENCE [LARGE SCALE GENOMIC DNA]</scope>
</reference>
<proteinExistence type="predicted"/>
<dbReference type="AlphaFoldDB" id="A0A3P6P588"/>
<dbReference type="Proteomes" id="UP000271098">
    <property type="component" value="Unassembled WGS sequence"/>
</dbReference>
<evidence type="ECO:0000313" key="2">
    <source>
        <dbReference type="Proteomes" id="UP000271098"/>
    </source>
</evidence>
<organism evidence="1 2">
    <name type="scientific">Gongylonema pulchrum</name>
    <dbReference type="NCBI Taxonomy" id="637853"/>
    <lineage>
        <taxon>Eukaryota</taxon>
        <taxon>Metazoa</taxon>
        <taxon>Ecdysozoa</taxon>
        <taxon>Nematoda</taxon>
        <taxon>Chromadorea</taxon>
        <taxon>Rhabditida</taxon>
        <taxon>Spirurina</taxon>
        <taxon>Spiruromorpha</taxon>
        <taxon>Spiruroidea</taxon>
        <taxon>Gongylonematidae</taxon>
        <taxon>Gongylonema</taxon>
    </lineage>
</organism>